<evidence type="ECO:0000313" key="5">
    <source>
        <dbReference type="EMBL" id="MCI0753584.1"/>
    </source>
</evidence>
<proteinExistence type="inferred from homology"/>
<name>A0ABS9W2S1_9PROT</name>
<keyword evidence="3 4" id="KW-0732">Signal</keyword>
<dbReference type="SUPFAM" id="SSF53850">
    <property type="entry name" value="Periplasmic binding protein-like II"/>
    <property type="match status" value="1"/>
</dbReference>
<comment type="caution">
    <text evidence="5">The sequence shown here is derived from an EMBL/GenBank/DDBJ whole genome shotgun (WGS) entry which is preliminary data.</text>
</comment>
<accession>A0ABS9W2S1</accession>
<evidence type="ECO:0000256" key="4">
    <source>
        <dbReference type="SAM" id="SignalP"/>
    </source>
</evidence>
<feature type="chain" id="PRO_5045213720" description="Extracellular solute-binding protein, family 3" evidence="4">
    <location>
        <begin position="24"/>
        <end position="166"/>
    </location>
</feature>
<gene>
    <name evidence="5" type="ORF">MON41_07415</name>
</gene>
<sequence>MTRRPRIPAFLAGLAMLSLAAGAATSAARARPAGGSPTLDAIRARGALVCGTSADLPGFAFLDGQGTFSGLYNDFCKAVAAAMLGDAAKVRHVPTTDPQPDVQRLLGRTDDSGAMLGVGRDWAVNIIREVGNLGEVWNRNVAPMGLPRGRNALYTAGGLQYAPPIR</sequence>
<dbReference type="PANTHER" id="PTHR30085">
    <property type="entry name" value="AMINO ACID ABC TRANSPORTER PERMEASE"/>
    <property type="match status" value="1"/>
</dbReference>
<organism evidence="5 6">
    <name type="scientific">Teichococcus vastitatis</name>
    <dbReference type="NCBI Taxonomy" id="2307076"/>
    <lineage>
        <taxon>Bacteria</taxon>
        <taxon>Pseudomonadati</taxon>
        <taxon>Pseudomonadota</taxon>
        <taxon>Alphaproteobacteria</taxon>
        <taxon>Acetobacterales</taxon>
        <taxon>Roseomonadaceae</taxon>
        <taxon>Roseomonas</taxon>
    </lineage>
</organism>
<evidence type="ECO:0000313" key="6">
    <source>
        <dbReference type="Proteomes" id="UP001201985"/>
    </source>
</evidence>
<comment type="similarity">
    <text evidence="1">Belongs to the bacterial solute-binding protein 3 family.</text>
</comment>
<reference evidence="5 6" key="1">
    <citation type="submission" date="2022-03" db="EMBL/GenBank/DDBJ databases">
        <title>Complete genome analysis of Roseomonas KG 17.1 : a prolific producer of plant growth promoters.</title>
        <authorList>
            <person name="Saadouli I."/>
            <person name="Najjari A."/>
            <person name="Mosbah A."/>
            <person name="Ouzari H.I."/>
        </authorList>
    </citation>
    <scope>NUCLEOTIDE SEQUENCE [LARGE SCALE GENOMIC DNA]</scope>
    <source>
        <strain evidence="5 6">KG17-1</strain>
    </source>
</reference>
<evidence type="ECO:0000256" key="2">
    <source>
        <dbReference type="ARBA" id="ARBA00022448"/>
    </source>
</evidence>
<evidence type="ECO:0000256" key="1">
    <source>
        <dbReference type="ARBA" id="ARBA00010333"/>
    </source>
</evidence>
<feature type="signal peptide" evidence="4">
    <location>
        <begin position="1"/>
        <end position="23"/>
    </location>
</feature>
<dbReference type="InterPro" id="IPR051455">
    <property type="entry name" value="Bact_solute-bind_prot3"/>
</dbReference>
<evidence type="ECO:0000256" key="3">
    <source>
        <dbReference type="ARBA" id="ARBA00022729"/>
    </source>
</evidence>
<dbReference type="PANTHER" id="PTHR30085:SF6">
    <property type="entry name" value="ABC TRANSPORTER GLUTAMINE-BINDING PROTEIN GLNH"/>
    <property type="match status" value="1"/>
</dbReference>
<evidence type="ECO:0008006" key="7">
    <source>
        <dbReference type="Google" id="ProtNLM"/>
    </source>
</evidence>
<dbReference type="EMBL" id="JALBUU010000004">
    <property type="protein sequence ID" value="MCI0753584.1"/>
    <property type="molecule type" value="Genomic_DNA"/>
</dbReference>
<dbReference type="Proteomes" id="UP001201985">
    <property type="component" value="Unassembled WGS sequence"/>
</dbReference>
<keyword evidence="2" id="KW-0813">Transport</keyword>
<dbReference type="RefSeq" id="WP_120009952.1">
    <property type="nucleotide sequence ID" value="NZ_JALBUU010000004.1"/>
</dbReference>
<protein>
    <recommendedName>
        <fullName evidence="7">Extracellular solute-binding protein, family 3</fullName>
    </recommendedName>
</protein>
<dbReference type="Gene3D" id="3.40.190.10">
    <property type="entry name" value="Periplasmic binding protein-like II"/>
    <property type="match status" value="1"/>
</dbReference>
<keyword evidence="6" id="KW-1185">Reference proteome</keyword>